<accession>A0AAD3T293</accession>
<sequence>MKEDLSRLVEFSSSLNTQFQIFSTFFSTREEFPNLLELRRLPYVWEAFAHPRSTRGFFFRDSHLESHDLSALQPLDGSGRWRLPEHESFSALEPSWSASSFSGFISWRMEWFKKNRASYPPTKLPVEWLWSGKAASLVETLA</sequence>
<comment type="caution">
    <text evidence="1">The sequence shown here is derived from an EMBL/GenBank/DDBJ whole genome shotgun (WGS) entry which is preliminary data.</text>
</comment>
<proteinExistence type="predicted"/>
<dbReference type="EMBL" id="BSYO01000024">
    <property type="protein sequence ID" value="GMH22323.1"/>
    <property type="molecule type" value="Genomic_DNA"/>
</dbReference>
<keyword evidence="2" id="KW-1185">Reference proteome</keyword>
<dbReference type="Proteomes" id="UP001279734">
    <property type="component" value="Unassembled WGS sequence"/>
</dbReference>
<dbReference type="AlphaFoldDB" id="A0AAD3T293"/>
<evidence type="ECO:0000313" key="2">
    <source>
        <dbReference type="Proteomes" id="UP001279734"/>
    </source>
</evidence>
<gene>
    <name evidence="1" type="ORF">Nepgr_024166</name>
</gene>
<reference evidence="1" key="1">
    <citation type="submission" date="2023-05" db="EMBL/GenBank/DDBJ databases">
        <title>Nepenthes gracilis genome sequencing.</title>
        <authorList>
            <person name="Fukushima K."/>
        </authorList>
    </citation>
    <scope>NUCLEOTIDE SEQUENCE</scope>
    <source>
        <strain evidence="1">SING2019-196</strain>
    </source>
</reference>
<protein>
    <submittedName>
        <fullName evidence="1">Uncharacterized protein</fullName>
    </submittedName>
</protein>
<organism evidence="1 2">
    <name type="scientific">Nepenthes gracilis</name>
    <name type="common">Slender pitcher plant</name>
    <dbReference type="NCBI Taxonomy" id="150966"/>
    <lineage>
        <taxon>Eukaryota</taxon>
        <taxon>Viridiplantae</taxon>
        <taxon>Streptophyta</taxon>
        <taxon>Embryophyta</taxon>
        <taxon>Tracheophyta</taxon>
        <taxon>Spermatophyta</taxon>
        <taxon>Magnoliopsida</taxon>
        <taxon>eudicotyledons</taxon>
        <taxon>Gunneridae</taxon>
        <taxon>Pentapetalae</taxon>
        <taxon>Caryophyllales</taxon>
        <taxon>Nepenthaceae</taxon>
        <taxon>Nepenthes</taxon>
    </lineage>
</organism>
<name>A0AAD3T293_NEPGR</name>
<evidence type="ECO:0000313" key="1">
    <source>
        <dbReference type="EMBL" id="GMH22323.1"/>
    </source>
</evidence>